<protein>
    <recommendedName>
        <fullName evidence="3 11">Histone deacetylase</fullName>
        <ecNumber evidence="3 11">3.5.1.98</ecNumber>
    </recommendedName>
</protein>
<dbReference type="Pfam" id="PF00850">
    <property type="entry name" value="Hist_deacetyl"/>
    <property type="match status" value="1"/>
</dbReference>
<proteinExistence type="inferred from homology"/>
<dbReference type="Gene3D" id="3.40.800.20">
    <property type="entry name" value="Histone deacetylase domain"/>
    <property type="match status" value="1"/>
</dbReference>
<keyword evidence="9 11" id="KW-0539">Nucleus</keyword>
<dbReference type="AlphaFoldDB" id="A0A8E2F9N7"/>
<dbReference type="InterPro" id="IPR017321">
    <property type="entry name" value="Hist_deAcase_II_yeast"/>
</dbReference>
<comment type="function">
    <text evidence="11">Responsible for the deacetylation of lysine residues on the N-terminal part of the core histones (H2A, H2B, H3 and H4). Histone deacetylation gives a tag for epigenetic repression and plays an important role in transcriptional regulation, cell cycle progression and developmental events.</text>
</comment>
<dbReference type="GO" id="GO:0000118">
    <property type="term" value="C:histone deacetylase complex"/>
    <property type="evidence" value="ECO:0007669"/>
    <property type="project" value="TreeGrafter"/>
</dbReference>
<comment type="similarity">
    <text evidence="2 11">Belongs to the histone deacetylase family. HD type 2 subfamily.</text>
</comment>
<evidence type="ECO:0000256" key="5">
    <source>
        <dbReference type="ARBA" id="ARBA00022801"/>
    </source>
</evidence>
<evidence type="ECO:0000256" key="9">
    <source>
        <dbReference type="ARBA" id="ARBA00023242"/>
    </source>
</evidence>
<dbReference type="InterPro" id="IPR023801">
    <property type="entry name" value="His_deacetylse_dom"/>
</dbReference>
<keyword evidence="8 11" id="KW-0804">Transcription</keyword>
<dbReference type="GO" id="GO:0031078">
    <property type="term" value="F:histone H3K14 deacetylase activity, hydrolytic mechanism"/>
    <property type="evidence" value="ECO:0007669"/>
    <property type="project" value="UniProtKB-UniRule"/>
</dbReference>
<evidence type="ECO:0000256" key="10">
    <source>
        <dbReference type="ARBA" id="ARBA00048287"/>
    </source>
</evidence>
<dbReference type="InterPro" id="IPR023696">
    <property type="entry name" value="Ureohydrolase_dom_sf"/>
</dbReference>
<dbReference type="InterPro" id="IPR000286">
    <property type="entry name" value="HDACs"/>
</dbReference>
<keyword evidence="7 11" id="KW-0805">Transcription regulation</keyword>
<evidence type="ECO:0000313" key="16">
    <source>
        <dbReference type="Proteomes" id="UP000250140"/>
    </source>
</evidence>
<feature type="compositionally biased region" description="Polar residues" evidence="12">
    <location>
        <begin position="729"/>
        <end position="740"/>
    </location>
</feature>
<gene>
    <name evidence="15" type="ORF">AOQ84DRAFT_284812</name>
</gene>
<dbReference type="Pfam" id="PF09757">
    <property type="entry name" value="Arb2-like"/>
    <property type="match status" value="1"/>
</dbReference>
<dbReference type="PANTHER" id="PTHR10625:SF5">
    <property type="entry name" value="HISTONE DEACETYLASE"/>
    <property type="match status" value="1"/>
</dbReference>
<dbReference type="InterPro" id="IPR037138">
    <property type="entry name" value="His_deacetylse_dom_sf"/>
</dbReference>
<sequence>MDVITPPQPYVQVVIPPPPKFPHLPYSSTKSGLVYDVRMRFHTEPVSSMDNEDDIHPEDPRRIFEIYEELCLAGLVQDAERLPTLDPDFQLFRIDARHANSSEICLIHSREHYEWVRSLQDKTEEELNYMSLKLDSVYLHHNTFECATLSAGGAIEACRAVVMGHVKNAIAVIRPPGHHAEHDEPAGFCFFNNVPIAARVCQDNFPDKCRKILILDWDVHHGNGVQHAFYDDPNILYISLHVHKNGQFYPGKPDGDHLHCGEGLGLGKNVNIPWADHGMGDGDYMFAFQQVVMPIAAEFDPDFVIVSAGFDAAEGDKLGGCHVTPPCYAHMTHMLMSLAKGKIAICLEGGYNLKSIAKSALAVTRTLMGEPPDRLDPVEPSALGVSTVQLVMRQQSKFWKCMYPKEMGKGLKNRVGGERLHDILRAWQSKVMFDEFTMTSLFILREKISKSFENQVLATPNYFDVRPLLVIFHDPPDVMHVPDPQTNKIELHNTWLTDVAKTYVDWAVKHDFAVIDVNIPKHITGPEDEGGYVEGDDSDARANATSELATYLWENYIEISDATDVFLMGIGAAYSGLIDLLGRHESCTDDSSPIRCVISFVAENALQSVKRPADDYIGTWYHQHSLVFVAGNHAAWDPSRTRKLRKKYGRLVRSPHTNLNEMLAEHKDEVTRLLMEETEDWRKIQAQQNNAKATASNSVALRLEERDMRAASVPNSLRSPGMPPVGMFTVSSSPRSPVKR</sequence>
<evidence type="ECO:0000259" key="14">
    <source>
        <dbReference type="Pfam" id="PF09757"/>
    </source>
</evidence>
<organism evidence="15 16">
    <name type="scientific">Glonium stellatum</name>
    <dbReference type="NCBI Taxonomy" id="574774"/>
    <lineage>
        <taxon>Eukaryota</taxon>
        <taxon>Fungi</taxon>
        <taxon>Dikarya</taxon>
        <taxon>Ascomycota</taxon>
        <taxon>Pezizomycotina</taxon>
        <taxon>Dothideomycetes</taxon>
        <taxon>Pleosporomycetidae</taxon>
        <taxon>Gloniales</taxon>
        <taxon>Gloniaceae</taxon>
        <taxon>Glonium</taxon>
    </lineage>
</organism>
<evidence type="ECO:0000256" key="3">
    <source>
        <dbReference type="ARBA" id="ARBA00012111"/>
    </source>
</evidence>
<evidence type="ECO:0000313" key="15">
    <source>
        <dbReference type="EMBL" id="OCL12626.1"/>
    </source>
</evidence>
<comment type="subcellular location">
    <subcellularLocation>
        <location evidence="1 11">Nucleus</location>
    </subcellularLocation>
</comment>
<name>A0A8E2F9N7_9PEZI</name>
<keyword evidence="6 11" id="KW-0156">Chromatin regulator</keyword>
<dbReference type="Proteomes" id="UP000250140">
    <property type="component" value="Unassembled WGS sequence"/>
</dbReference>
<dbReference type="GO" id="GO:0040029">
    <property type="term" value="P:epigenetic regulation of gene expression"/>
    <property type="evidence" value="ECO:0007669"/>
    <property type="project" value="TreeGrafter"/>
</dbReference>
<reference evidence="15 16" key="1">
    <citation type="journal article" date="2016" name="Nat. Commun.">
        <title>Ectomycorrhizal ecology is imprinted in the genome of the dominant symbiotic fungus Cenococcum geophilum.</title>
        <authorList>
            <consortium name="DOE Joint Genome Institute"/>
            <person name="Peter M."/>
            <person name="Kohler A."/>
            <person name="Ohm R.A."/>
            <person name="Kuo A."/>
            <person name="Krutzmann J."/>
            <person name="Morin E."/>
            <person name="Arend M."/>
            <person name="Barry K.W."/>
            <person name="Binder M."/>
            <person name="Choi C."/>
            <person name="Clum A."/>
            <person name="Copeland A."/>
            <person name="Grisel N."/>
            <person name="Haridas S."/>
            <person name="Kipfer T."/>
            <person name="LaButti K."/>
            <person name="Lindquist E."/>
            <person name="Lipzen A."/>
            <person name="Maire R."/>
            <person name="Meier B."/>
            <person name="Mihaltcheva S."/>
            <person name="Molinier V."/>
            <person name="Murat C."/>
            <person name="Poggeler S."/>
            <person name="Quandt C.A."/>
            <person name="Sperisen C."/>
            <person name="Tritt A."/>
            <person name="Tisserant E."/>
            <person name="Crous P.W."/>
            <person name="Henrissat B."/>
            <person name="Nehls U."/>
            <person name="Egli S."/>
            <person name="Spatafora J.W."/>
            <person name="Grigoriev I.V."/>
            <person name="Martin F.M."/>
        </authorList>
    </citation>
    <scope>NUCLEOTIDE SEQUENCE [LARGE SCALE GENOMIC DNA]</scope>
    <source>
        <strain evidence="15 16">CBS 207.34</strain>
    </source>
</reference>
<dbReference type="InterPro" id="IPR019154">
    <property type="entry name" value="Arb2-like_domain"/>
</dbReference>
<evidence type="ECO:0000256" key="12">
    <source>
        <dbReference type="SAM" id="MobiDB-lite"/>
    </source>
</evidence>
<keyword evidence="4 11" id="KW-0678">Repressor</keyword>
<evidence type="ECO:0000256" key="2">
    <source>
        <dbReference type="ARBA" id="ARBA00007738"/>
    </source>
</evidence>
<comment type="catalytic activity">
    <reaction evidence="10 11">
        <text>N(6)-acetyl-L-lysyl-[histone] + H2O = L-lysyl-[histone] + acetate</text>
        <dbReference type="Rhea" id="RHEA:58196"/>
        <dbReference type="Rhea" id="RHEA-COMP:9845"/>
        <dbReference type="Rhea" id="RHEA-COMP:11338"/>
        <dbReference type="ChEBI" id="CHEBI:15377"/>
        <dbReference type="ChEBI" id="CHEBI:29969"/>
        <dbReference type="ChEBI" id="CHEBI:30089"/>
        <dbReference type="ChEBI" id="CHEBI:61930"/>
        <dbReference type="EC" id="3.5.1.98"/>
    </reaction>
</comment>
<evidence type="ECO:0000256" key="8">
    <source>
        <dbReference type="ARBA" id="ARBA00023163"/>
    </source>
</evidence>
<evidence type="ECO:0000256" key="4">
    <source>
        <dbReference type="ARBA" id="ARBA00022491"/>
    </source>
</evidence>
<keyword evidence="5 11" id="KW-0378">Hydrolase</keyword>
<evidence type="ECO:0000256" key="7">
    <source>
        <dbReference type="ARBA" id="ARBA00023015"/>
    </source>
</evidence>
<dbReference type="SUPFAM" id="SSF52768">
    <property type="entry name" value="Arginase/deacetylase"/>
    <property type="match status" value="1"/>
</dbReference>
<evidence type="ECO:0000256" key="1">
    <source>
        <dbReference type="ARBA" id="ARBA00004123"/>
    </source>
</evidence>
<dbReference type="PIRSF" id="PIRSF037919">
    <property type="entry name" value="HDAC_II_yeast"/>
    <property type="match status" value="1"/>
</dbReference>
<evidence type="ECO:0000256" key="6">
    <source>
        <dbReference type="ARBA" id="ARBA00022853"/>
    </source>
</evidence>
<accession>A0A8E2F9N7</accession>
<dbReference type="EMBL" id="KV748850">
    <property type="protein sequence ID" value="OCL12626.1"/>
    <property type="molecule type" value="Genomic_DNA"/>
</dbReference>
<feature type="region of interest" description="Disordered" evidence="12">
    <location>
        <begin position="713"/>
        <end position="740"/>
    </location>
</feature>
<dbReference type="FunFam" id="3.40.800.20:FF:000005">
    <property type="entry name" value="histone deacetylase 6"/>
    <property type="match status" value="1"/>
</dbReference>
<dbReference type="EC" id="3.5.1.98" evidence="3 11"/>
<evidence type="ECO:0000256" key="11">
    <source>
        <dbReference type="PIRNR" id="PIRNR037919"/>
    </source>
</evidence>
<feature type="domain" description="Arb2-like" evidence="14">
    <location>
        <begin position="419"/>
        <end position="681"/>
    </location>
</feature>
<evidence type="ECO:0000259" key="13">
    <source>
        <dbReference type="Pfam" id="PF00850"/>
    </source>
</evidence>
<dbReference type="OrthoDB" id="424012at2759"/>
<dbReference type="PRINTS" id="PR01270">
    <property type="entry name" value="HDASUPER"/>
</dbReference>
<feature type="domain" description="Histone deacetylase" evidence="13">
    <location>
        <begin position="56"/>
        <end position="367"/>
    </location>
</feature>
<keyword evidence="16" id="KW-1185">Reference proteome</keyword>
<dbReference type="PANTHER" id="PTHR10625">
    <property type="entry name" value="HISTONE DEACETYLASE HDAC1-RELATED"/>
    <property type="match status" value="1"/>
</dbReference>